<reference evidence="2" key="1">
    <citation type="submission" date="2023-04" db="EMBL/GenBank/DDBJ databases">
        <title>Phytophthora fragariaefolia NBRC 109709.</title>
        <authorList>
            <person name="Ichikawa N."/>
            <person name="Sato H."/>
            <person name="Tonouchi N."/>
        </authorList>
    </citation>
    <scope>NUCLEOTIDE SEQUENCE</scope>
    <source>
        <strain evidence="2">NBRC 109709</strain>
    </source>
</reference>
<protein>
    <submittedName>
        <fullName evidence="2">Unnamed protein product</fullName>
    </submittedName>
</protein>
<dbReference type="OrthoDB" id="92033at2759"/>
<feature type="domain" description="MULE transposase" evidence="1">
    <location>
        <begin position="62"/>
        <end position="163"/>
    </location>
</feature>
<dbReference type="InterPro" id="IPR018289">
    <property type="entry name" value="MULE_transposase_dom"/>
</dbReference>
<dbReference type="PANTHER" id="PTHR33977">
    <property type="entry name" value="ZINC ION BINDING PROTEIN"/>
    <property type="match status" value="1"/>
</dbReference>
<proteinExistence type="predicted"/>
<evidence type="ECO:0000313" key="3">
    <source>
        <dbReference type="Proteomes" id="UP001165121"/>
    </source>
</evidence>
<name>A0A9W6YAY1_9STRA</name>
<dbReference type="Proteomes" id="UP001165121">
    <property type="component" value="Unassembled WGS sequence"/>
</dbReference>
<evidence type="ECO:0000313" key="2">
    <source>
        <dbReference type="EMBL" id="GMF58027.1"/>
    </source>
</evidence>
<dbReference type="AlphaFoldDB" id="A0A9W6YAY1"/>
<organism evidence="2 3">
    <name type="scientific">Phytophthora fragariaefolia</name>
    <dbReference type="NCBI Taxonomy" id="1490495"/>
    <lineage>
        <taxon>Eukaryota</taxon>
        <taxon>Sar</taxon>
        <taxon>Stramenopiles</taxon>
        <taxon>Oomycota</taxon>
        <taxon>Peronosporomycetes</taxon>
        <taxon>Peronosporales</taxon>
        <taxon>Peronosporaceae</taxon>
        <taxon>Phytophthora</taxon>
    </lineage>
</organism>
<comment type="caution">
    <text evidence="2">The sequence shown here is derived from an EMBL/GenBank/DDBJ whole genome shotgun (WGS) entry which is preliminary data.</text>
</comment>
<evidence type="ECO:0000259" key="1">
    <source>
        <dbReference type="Pfam" id="PF10551"/>
    </source>
</evidence>
<dbReference type="PANTHER" id="PTHR33977:SF1">
    <property type="entry name" value="ZINC ION BINDING PROTEIN"/>
    <property type="match status" value="1"/>
</dbReference>
<dbReference type="Pfam" id="PF10551">
    <property type="entry name" value="MULE"/>
    <property type="match status" value="1"/>
</dbReference>
<accession>A0A9W6YAY1</accession>
<dbReference type="EMBL" id="BSXT01004489">
    <property type="protein sequence ID" value="GMF58027.1"/>
    <property type="molecule type" value="Genomic_DNA"/>
</dbReference>
<sequence>MGGGLTFNGAESLTQPFTFTCAADIHGRSLVGNGSDEKPFLVGLSTKAMVLRLAIPPDSFIMHIDATYKLNRLEYPVMVVGVSDRSRGFHVVALFVVSQEVEEIYEAALRALSRLFTCITGQQLVVRFTMGDAGKAQYNALRTVFSSHPRYTFLMCFFHVMKNVNKALRGLSSDVCASLIGDIYNMHFASNEYEFLAMRDQVLQYWLGNPALYDFGVYMRDQWLYGRFCNWQAFWTRSGFATTNNPVETFNNVLKRDYTLRRRLTMGALLQELSECCHHSAGNVRPFLYTVVPSSSLVRRANEMARANLLQLWHGEEAFAPPSEQRIVHVISWAALRVQVNPTKRSEIGIAVSAQMGSNYARMEVLNQPLAGWPVDLRTQWCPCKFCFAFGTCVHVVYALRCTSHVETLGRELLVSRRKRKTTRGAITDPMVGRALVVGSALTF</sequence>
<gene>
    <name evidence="2" type="ORF">Pfra01_002489200</name>
</gene>
<keyword evidence="3" id="KW-1185">Reference proteome</keyword>